<evidence type="ECO:0008006" key="4">
    <source>
        <dbReference type="Google" id="ProtNLM"/>
    </source>
</evidence>
<organism evidence="2 3">
    <name type="scientific">Sphingobacterium paludis</name>
    <dbReference type="NCBI Taxonomy" id="1476465"/>
    <lineage>
        <taxon>Bacteria</taxon>
        <taxon>Pseudomonadati</taxon>
        <taxon>Bacteroidota</taxon>
        <taxon>Sphingobacteriia</taxon>
        <taxon>Sphingobacteriales</taxon>
        <taxon>Sphingobacteriaceae</taxon>
        <taxon>Sphingobacterium</taxon>
    </lineage>
</organism>
<proteinExistence type="predicted"/>
<keyword evidence="3" id="KW-1185">Reference proteome</keyword>
<evidence type="ECO:0000313" key="3">
    <source>
        <dbReference type="Proteomes" id="UP000294752"/>
    </source>
</evidence>
<comment type="caution">
    <text evidence="2">The sequence shown here is derived from an EMBL/GenBank/DDBJ whole genome shotgun (WGS) entry which is preliminary data.</text>
</comment>
<evidence type="ECO:0000256" key="1">
    <source>
        <dbReference type="SAM" id="SignalP"/>
    </source>
</evidence>
<reference evidence="2 3" key="1">
    <citation type="submission" date="2019-03" db="EMBL/GenBank/DDBJ databases">
        <title>Genomic Encyclopedia of Type Strains, Phase III (KMG-III): the genomes of soil and plant-associated and newly described type strains.</title>
        <authorList>
            <person name="Whitman W."/>
        </authorList>
    </citation>
    <scope>NUCLEOTIDE SEQUENCE [LARGE SCALE GENOMIC DNA]</scope>
    <source>
        <strain evidence="2 3">CGMCC 1.12801</strain>
    </source>
</reference>
<dbReference type="OrthoDB" id="1118857at2"/>
<accession>A0A4R7CRQ3</accession>
<name>A0A4R7CRQ3_9SPHI</name>
<dbReference type="AlphaFoldDB" id="A0A4R7CRQ3"/>
<dbReference type="EMBL" id="SNZV01000014">
    <property type="protein sequence ID" value="TDS07505.1"/>
    <property type="molecule type" value="Genomic_DNA"/>
</dbReference>
<dbReference type="InterPro" id="IPR008969">
    <property type="entry name" value="CarboxyPept-like_regulatory"/>
</dbReference>
<gene>
    <name evidence="2" type="ORF">B0I21_11451</name>
</gene>
<protein>
    <recommendedName>
        <fullName evidence="4">Carboxypeptidase-like protein</fullName>
    </recommendedName>
</protein>
<evidence type="ECO:0000313" key="2">
    <source>
        <dbReference type="EMBL" id="TDS07505.1"/>
    </source>
</evidence>
<dbReference type="SUPFAM" id="SSF49464">
    <property type="entry name" value="Carboxypeptidase regulatory domain-like"/>
    <property type="match status" value="1"/>
</dbReference>
<feature type="chain" id="PRO_5021009607" description="Carboxypeptidase-like protein" evidence="1">
    <location>
        <begin position="28"/>
        <end position="231"/>
    </location>
</feature>
<sequence>MNKTNKDFFLVLCLSVFFVVVGQFAQAQQIKGIVHELESSEKLPHVLVKNLRTNQTIETDSEGGFVIDGAINDLLSFTQAGYEVDTAFIYEQGIQRIYLVHDDKSILIDEVVVSRLTDSRIANEIEKAKKEGQVTEASQNRGGMRISPSRLFGRQSKLARKNLNLLITEQSNRKVDRLFTNQAIRAIVPVTDTELPLFREQFRPSLEFMQTASPEDLRIYVLDSYRKFKSK</sequence>
<dbReference type="Proteomes" id="UP000294752">
    <property type="component" value="Unassembled WGS sequence"/>
</dbReference>
<keyword evidence="1" id="KW-0732">Signal</keyword>
<dbReference type="RefSeq" id="WP_133642119.1">
    <property type="nucleotide sequence ID" value="NZ_SNZV01000014.1"/>
</dbReference>
<feature type="signal peptide" evidence="1">
    <location>
        <begin position="1"/>
        <end position="27"/>
    </location>
</feature>